<feature type="compositionally biased region" description="Polar residues" evidence="10">
    <location>
        <begin position="161"/>
        <end position="173"/>
    </location>
</feature>
<evidence type="ECO:0000256" key="5">
    <source>
        <dbReference type="ARBA" id="ARBA00022741"/>
    </source>
</evidence>
<dbReference type="Gene3D" id="3.40.50.300">
    <property type="entry name" value="P-loop containing nucleotide triphosphate hydrolases"/>
    <property type="match status" value="1"/>
</dbReference>
<sequence>MAQIDLMEVAEATAVESAILWQVQTILEALLPTGELDAWLHGVGLAGAIGELKSEVERMETVVNGVKGRAVGNKPLARSLARVKELMYDADDVVDELDYCRLQHQVERAMIAPAIDLDGMVGDVAEQVDALANTFGMLAPATEPKGMVGDGDRDREEQADASANNTGTLNNSGRKNRSEVRDYFQIIPSVNGEPAKAKCNCCGRELTWGHGTSALHKHLKSCNKKRSAIEETPNRPSVGNSVQNGATISTNDSDGRKRKRIEYNVATTTHLWDKAEFLKSIQEIVLELRSIRHDVIEYLKDSIARPDQYQINNVDTRVRTSSSRPRKVYGRDFQRAQIIRAIKDVKSDNSTVLPIVGIPGVGKTALAKLVYNAPCVERKFERIWVWVSNIFDEVRVTREILDVVASANHEGSRKRESYEGVSNYSKLLEALKKHIACLSKKFLLVLDDVYDCMDNSQWKDLIAALGSSCTKGNVIIVTTRNLSIAERLGTIKPVELRALGNDYFWLLFKACAFGDNQCKEHLDIGRQIATKLNGNPLAAENAADMLREQPGLHHWKSIMKNGVWESLQFRGGIVTTLKISYYQLPYNLQQCLLFCSIFPNGYLFHIDNLVHMWISSGFVKSVEAGQDYLNALVNSGFLEQANIVTSLSTFGHKKYYVMCGVMHEFARLVSRAEFATMDGLECKEVLPTVRHFSILIDSMYHKDERGFILRNGKFKEKLMSMISSVRRLRTLILIGLDNSLFSWSFRTFMCSLVNCTHLHYLKLENKGSNQALRISLSNFYHLEVLDVGQPLIIDGTSDLVSMRNLILTKTAFGACSPAWSACLQKIHLEDCEGWEILPSLESLSSLTKLKLRNMPEVAELSIPSLEELVLIDMPKLERCSSSSVRDLNCSLRVLEIRRCCVLKAFPLFQSCEKCEIEQHSWLLHVSELTIEDCPYLIVSNPLPPSSSLCKLSITKVSTLPKMEGSSSGEYRIGYYGDPSAIDFLDDKILSFHNLRTITRLQIVGCNTLLSISLEGWKQLACLKRLEISSCQTNFSSDVSSTHTHEYMTSTNFDAGPSLKCISIKDCGITGQWLSVILQHVRALETLDLVRCEQITGLLIQGKENALSNLTSAPCVSSQGNLDGASTRPCPNKLLRIPSNLIPSLKKMSIEFCKLKFLGNKECFSGFTSLEELRIIGCPELISSLVREDEIDDQANGRWLLPCSLESLGILDIHDASLETLQPCFSGDLTRLKGLEVSGNDALKSLQLHSCTALEELTIRNNESLDALEGVRSLRSLRYLDLYRCPGLPQCLKSLSTQGYELCPRLERLRIDDPSFLTTPFCEHLTSLQCLSAYKPLTGLTCEQEAALPLLTSLQELQFVGYRELLDLPVGLHSLLSLKRLEINDCWSISKLPERGLPPSLEELEVHDCSMELTKQCRMLATSKLNVNIDGYYVN</sequence>
<evidence type="ECO:0000313" key="15">
    <source>
        <dbReference type="EMBL" id="CAD6271322.1"/>
    </source>
</evidence>
<keyword evidence="6" id="KW-0863">Zinc-finger</keyword>
<comment type="similarity">
    <text evidence="1">Belongs to the disease resistance NB-LRR family.</text>
</comment>
<keyword evidence="3" id="KW-0479">Metal-binding</keyword>
<dbReference type="Pfam" id="PF02892">
    <property type="entry name" value="zf-BED"/>
    <property type="match status" value="1"/>
</dbReference>
<keyword evidence="16" id="KW-1185">Reference proteome</keyword>
<dbReference type="Gene3D" id="3.80.10.10">
    <property type="entry name" value="Ribonuclease Inhibitor"/>
    <property type="match status" value="4"/>
</dbReference>
<feature type="region of interest" description="Disordered" evidence="10">
    <location>
        <begin position="228"/>
        <end position="255"/>
    </location>
</feature>
<dbReference type="InterPro" id="IPR032675">
    <property type="entry name" value="LRR_dom_sf"/>
</dbReference>
<dbReference type="Proteomes" id="UP000604825">
    <property type="component" value="Unassembled WGS sequence"/>
</dbReference>
<dbReference type="Pfam" id="PF23559">
    <property type="entry name" value="WHD_DRP"/>
    <property type="match status" value="1"/>
</dbReference>
<dbReference type="SUPFAM" id="SSF52540">
    <property type="entry name" value="P-loop containing nucleoside triphosphate hydrolases"/>
    <property type="match status" value="1"/>
</dbReference>
<dbReference type="GO" id="GO:0006952">
    <property type="term" value="P:defense response"/>
    <property type="evidence" value="ECO:0007669"/>
    <property type="project" value="UniProtKB-KW"/>
</dbReference>
<feature type="domain" description="NB-ARC" evidence="11">
    <location>
        <begin position="345"/>
        <end position="516"/>
    </location>
</feature>
<evidence type="ECO:0000256" key="9">
    <source>
        <dbReference type="ARBA" id="ARBA00022840"/>
    </source>
</evidence>
<evidence type="ECO:0000256" key="10">
    <source>
        <dbReference type="SAM" id="MobiDB-lite"/>
    </source>
</evidence>
<evidence type="ECO:0000313" key="16">
    <source>
        <dbReference type="Proteomes" id="UP000604825"/>
    </source>
</evidence>
<evidence type="ECO:0000256" key="2">
    <source>
        <dbReference type="ARBA" id="ARBA00022614"/>
    </source>
</evidence>
<dbReference type="GO" id="GO:0008270">
    <property type="term" value="F:zinc ion binding"/>
    <property type="evidence" value="ECO:0007669"/>
    <property type="project" value="UniProtKB-KW"/>
</dbReference>
<keyword evidence="2" id="KW-0433">Leucine-rich repeat</keyword>
<feature type="compositionally biased region" description="Polar residues" evidence="10">
    <location>
        <begin position="234"/>
        <end position="252"/>
    </location>
</feature>
<keyword evidence="9" id="KW-0067">ATP-binding</keyword>
<dbReference type="SMART" id="SM00614">
    <property type="entry name" value="ZnF_BED"/>
    <property type="match status" value="1"/>
</dbReference>
<evidence type="ECO:0000256" key="6">
    <source>
        <dbReference type="ARBA" id="ARBA00022771"/>
    </source>
</evidence>
<evidence type="ECO:0000256" key="8">
    <source>
        <dbReference type="ARBA" id="ARBA00022833"/>
    </source>
</evidence>
<dbReference type="SUPFAM" id="SSF57667">
    <property type="entry name" value="beta-beta-alpha zinc fingers"/>
    <property type="match status" value="1"/>
</dbReference>
<dbReference type="PANTHER" id="PTHR36766:SF73">
    <property type="entry name" value="NB-ARC DOMAIN-CONTAINING PROTEIN"/>
    <property type="match status" value="1"/>
</dbReference>
<dbReference type="OrthoDB" id="689569at2759"/>
<dbReference type="GO" id="GO:0043531">
    <property type="term" value="F:ADP binding"/>
    <property type="evidence" value="ECO:0007669"/>
    <property type="project" value="InterPro"/>
</dbReference>
<evidence type="ECO:0000259" key="11">
    <source>
        <dbReference type="Pfam" id="PF00931"/>
    </source>
</evidence>
<dbReference type="GO" id="GO:0005524">
    <property type="term" value="F:ATP binding"/>
    <property type="evidence" value="ECO:0007669"/>
    <property type="project" value="UniProtKB-KW"/>
</dbReference>
<dbReference type="Gene3D" id="1.20.5.4130">
    <property type="match status" value="1"/>
</dbReference>
<feature type="domain" description="BED-type" evidence="12">
    <location>
        <begin position="178"/>
        <end position="222"/>
    </location>
</feature>
<feature type="domain" description="Disease resistance protein winged helix" evidence="14">
    <location>
        <begin position="597"/>
        <end position="666"/>
    </location>
</feature>
<feature type="region of interest" description="Disordered" evidence="10">
    <location>
        <begin position="142"/>
        <end position="176"/>
    </location>
</feature>
<keyword evidence="7" id="KW-0611">Plant defense</keyword>
<feature type="domain" description="Disease resistance N-terminal" evidence="13">
    <location>
        <begin position="45"/>
        <end position="107"/>
    </location>
</feature>
<name>A0A811RMS5_9POAL</name>
<dbReference type="SUPFAM" id="SSF52058">
    <property type="entry name" value="L domain-like"/>
    <property type="match status" value="3"/>
</dbReference>
<proteinExistence type="inferred from homology"/>
<organism evidence="15 16">
    <name type="scientific">Miscanthus lutarioriparius</name>
    <dbReference type="NCBI Taxonomy" id="422564"/>
    <lineage>
        <taxon>Eukaryota</taxon>
        <taxon>Viridiplantae</taxon>
        <taxon>Streptophyta</taxon>
        <taxon>Embryophyta</taxon>
        <taxon>Tracheophyta</taxon>
        <taxon>Spermatophyta</taxon>
        <taxon>Magnoliopsida</taxon>
        <taxon>Liliopsida</taxon>
        <taxon>Poales</taxon>
        <taxon>Poaceae</taxon>
        <taxon>PACMAD clade</taxon>
        <taxon>Panicoideae</taxon>
        <taxon>Andropogonodae</taxon>
        <taxon>Andropogoneae</taxon>
        <taxon>Saccharinae</taxon>
        <taxon>Miscanthus</taxon>
    </lineage>
</organism>
<dbReference type="PANTHER" id="PTHR36766">
    <property type="entry name" value="PLANT BROAD-SPECTRUM MILDEW RESISTANCE PROTEIN RPW8"/>
    <property type="match status" value="1"/>
</dbReference>
<evidence type="ECO:0000256" key="7">
    <source>
        <dbReference type="ARBA" id="ARBA00022821"/>
    </source>
</evidence>
<dbReference type="InterPro" id="IPR058922">
    <property type="entry name" value="WHD_DRP"/>
</dbReference>
<comment type="caution">
    <text evidence="15">The sequence shown here is derived from an EMBL/GenBank/DDBJ whole genome shotgun (WGS) entry which is preliminary data.</text>
</comment>
<evidence type="ECO:0000259" key="13">
    <source>
        <dbReference type="Pfam" id="PF18052"/>
    </source>
</evidence>
<accession>A0A811RMS5</accession>
<dbReference type="GO" id="GO:0051707">
    <property type="term" value="P:response to other organism"/>
    <property type="evidence" value="ECO:0007669"/>
    <property type="project" value="UniProtKB-ARBA"/>
</dbReference>
<dbReference type="Pfam" id="PF00931">
    <property type="entry name" value="NB-ARC"/>
    <property type="match status" value="1"/>
</dbReference>
<keyword evidence="5" id="KW-0547">Nucleotide-binding</keyword>
<dbReference type="InterPro" id="IPR027417">
    <property type="entry name" value="P-loop_NTPase"/>
</dbReference>
<dbReference type="InterPro" id="IPR036388">
    <property type="entry name" value="WH-like_DNA-bd_sf"/>
</dbReference>
<keyword evidence="4" id="KW-0677">Repeat</keyword>
<dbReference type="InterPro" id="IPR041118">
    <property type="entry name" value="Rx_N"/>
</dbReference>
<dbReference type="Pfam" id="PF18052">
    <property type="entry name" value="Rx_N"/>
    <property type="match status" value="1"/>
</dbReference>
<evidence type="ECO:0000259" key="12">
    <source>
        <dbReference type="Pfam" id="PF02892"/>
    </source>
</evidence>
<dbReference type="EMBL" id="CAJGYO010000016">
    <property type="protein sequence ID" value="CAD6271322.1"/>
    <property type="molecule type" value="Genomic_DNA"/>
</dbReference>
<keyword evidence="8" id="KW-0862">Zinc</keyword>
<dbReference type="Gene3D" id="1.10.10.10">
    <property type="entry name" value="Winged helix-like DNA-binding domain superfamily/Winged helix DNA-binding domain"/>
    <property type="match status" value="1"/>
</dbReference>
<dbReference type="InterPro" id="IPR036236">
    <property type="entry name" value="Znf_C2H2_sf"/>
</dbReference>
<evidence type="ECO:0000256" key="4">
    <source>
        <dbReference type="ARBA" id="ARBA00022737"/>
    </source>
</evidence>
<evidence type="ECO:0000256" key="1">
    <source>
        <dbReference type="ARBA" id="ARBA00008894"/>
    </source>
</evidence>
<gene>
    <name evidence="15" type="ORF">NCGR_LOCUS54608</name>
</gene>
<evidence type="ECO:0000259" key="14">
    <source>
        <dbReference type="Pfam" id="PF23559"/>
    </source>
</evidence>
<dbReference type="InterPro" id="IPR002182">
    <property type="entry name" value="NB-ARC"/>
</dbReference>
<dbReference type="InterPro" id="IPR003656">
    <property type="entry name" value="Znf_BED"/>
</dbReference>
<dbReference type="PRINTS" id="PR00364">
    <property type="entry name" value="DISEASERSIST"/>
</dbReference>
<reference evidence="15" key="1">
    <citation type="submission" date="2020-10" db="EMBL/GenBank/DDBJ databases">
        <authorList>
            <person name="Han B."/>
            <person name="Lu T."/>
            <person name="Zhao Q."/>
            <person name="Huang X."/>
            <person name="Zhao Y."/>
        </authorList>
    </citation>
    <scope>NUCLEOTIDE SEQUENCE</scope>
</reference>
<protein>
    <recommendedName>
        <fullName evidence="17">BED-type domain-containing protein</fullName>
    </recommendedName>
</protein>
<dbReference type="GO" id="GO:0003677">
    <property type="term" value="F:DNA binding"/>
    <property type="evidence" value="ECO:0007669"/>
    <property type="project" value="InterPro"/>
</dbReference>
<evidence type="ECO:0000256" key="3">
    <source>
        <dbReference type="ARBA" id="ARBA00022723"/>
    </source>
</evidence>
<evidence type="ECO:0008006" key="17">
    <source>
        <dbReference type="Google" id="ProtNLM"/>
    </source>
</evidence>